<evidence type="ECO:0000313" key="2">
    <source>
        <dbReference type="EMBL" id="RLW00657.1"/>
    </source>
</evidence>
<feature type="region of interest" description="Disordered" evidence="1">
    <location>
        <begin position="56"/>
        <end position="83"/>
    </location>
</feature>
<dbReference type="AlphaFoldDB" id="A0A3L8SFN9"/>
<dbReference type="Proteomes" id="UP000276834">
    <property type="component" value="Unassembled WGS sequence"/>
</dbReference>
<sequence>MHSLASSSGGERDMSHCPGHVLLMRLRLNCSVASPHRREDRQEEVTTFSKAQWADTVLEEEDRDSLSPSTLPMLAYSTDGGHP</sequence>
<comment type="caution">
    <text evidence="2">The sequence shown here is derived from an EMBL/GenBank/DDBJ whole genome shotgun (WGS) entry which is preliminary data.</text>
</comment>
<evidence type="ECO:0000256" key="1">
    <source>
        <dbReference type="SAM" id="MobiDB-lite"/>
    </source>
</evidence>
<dbReference type="EMBL" id="QUSF01000026">
    <property type="protein sequence ID" value="RLW00657.1"/>
    <property type="molecule type" value="Genomic_DNA"/>
</dbReference>
<gene>
    <name evidence="2" type="ORF">DV515_00008708</name>
</gene>
<evidence type="ECO:0000313" key="3">
    <source>
        <dbReference type="Proteomes" id="UP000276834"/>
    </source>
</evidence>
<proteinExistence type="predicted"/>
<keyword evidence="3" id="KW-1185">Reference proteome</keyword>
<protein>
    <submittedName>
        <fullName evidence="2">Uncharacterized protein</fullName>
    </submittedName>
</protein>
<accession>A0A3L8SFN9</accession>
<organism evidence="2 3">
    <name type="scientific">Chloebia gouldiae</name>
    <name type="common">Gouldian finch</name>
    <name type="synonym">Erythrura gouldiae</name>
    <dbReference type="NCBI Taxonomy" id="44316"/>
    <lineage>
        <taxon>Eukaryota</taxon>
        <taxon>Metazoa</taxon>
        <taxon>Chordata</taxon>
        <taxon>Craniata</taxon>
        <taxon>Vertebrata</taxon>
        <taxon>Euteleostomi</taxon>
        <taxon>Archelosauria</taxon>
        <taxon>Archosauria</taxon>
        <taxon>Dinosauria</taxon>
        <taxon>Saurischia</taxon>
        <taxon>Theropoda</taxon>
        <taxon>Coelurosauria</taxon>
        <taxon>Aves</taxon>
        <taxon>Neognathae</taxon>
        <taxon>Neoaves</taxon>
        <taxon>Telluraves</taxon>
        <taxon>Australaves</taxon>
        <taxon>Passeriformes</taxon>
        <taxon>Passeroidea</taxon>
        <taxon>Passeridae</taxon>
        <taxon>Chloebia</taxon>
    </lineage>
</organism>
<reference evidence="2 3" key="1">
    <citation type="journal article" date="2018" name="Proc. R. Soc. B">
        <title>A non-coding region near Follistatin controls head colour polymorphism in the Gouldian finch.</title>
        <authorList>
            <person name="Toomey M.B."/>
            <person name="Marques C.I."/>
            <person name="Andrade P."/>
            <person name="Araujo P.M."/>
            <person name="Sabatino S."/>
            <person name="Gazda M.A."/>
            <person name="Afonso S."/>
            <person name="Lopes R.J."/>
            <person name="Corbo J.C."/>
            <person name="Carneiro M."/>
        </authorList>
    </citation>
    <scope>NUCLEOTIDE SEQUENCE [LARGE SCALE GENOMIC DNA]</scope>
    <source>
        <strain evidence="2">Red01</strain>
        <tissue evidence="2">Muscle</tissue>
    </source>
</reference>
<name>A0A3L8SFN9_CHLGU</name>